<evidence type="ECO:0000259" key="2">
    <source>
        <dbReference type="Pfam" id="PF00107"/>
    </source>
</evidence>
<evidence type="ECO:0000313" key="4">
    <source>
        <dbReference type="Proteomes" id="UP000309340"/>
    </source>
</evidence>
<accession>A0A4U0XZI7</accession>
<dbReference type="SUPFAM" id="SSF50129">
    <property type="entry name" value="GroES-like"/>
    <property type="match status" value="1"/>
</dbReference>
<protein>
    <recommendedName>
        <fullName evidence="2">Alcohol dehydrogenase-like C-terminal domain-containing protein</fullName>
    </recommendedName>
</protein>
<dbReference type="Proteomes" id="UP000309340">
    <property type="component" value="Unassembled WGS sequence"/>
</dbReference>
<dbReference type="InterPro" id="IPR011032">
    <property type="entry name" value="GroES-like_sf"/>
</dbReference>
<dbReference type="InterPro" id="IPR013149">
    <property type="entry name" value="ADH-like_C"/>
</dbReference>
<dbReference type="Gene3D" id="3.40.50.720">
    <property type="entry name" value="NAD(P)-binding Rossmann-like Domain"/>
    <property type="match status" value="1"/>
</dbReference>
<dbReference type="InterPro" id="IPR050129">
    <property type="entry name" value="Zn_alcohol_dh"/>
</dbReference>
<name>A0A4U0XZI7_9PEZI</name>
<dbReference type="OrthoDB" id="256333at2759"/>
<feature type="domain" description="Alcohol dehydrogenase-like C-terminal" evidence="2">
    <location>
        <begin position="85"/>
        <end position="189"/>
    </location>
</feature>
<dbReference type="PANTHER" id="PTHR43401:SF2">
    <property type="entry name" value="L-THREONINE 3-DEHYDROGENASE"/>
    <property type="match status" value="1"/>
</dbReference>
<comment type="caution">
    <text evidence="3">The sequence shown here is derived from an EMBL/GenBank/DDBJ whole genome shotgun (WGS) entry which is preliminary data.</text>
</comment>
<organism evidence="3 4">
    <name type="scientific">Friedmanniomyces simplex</name>
    <dbReference type="NCBI Taxonomy" id="329884"/>
    <lineage>
        <taxon>Eukaryota</taxon>
        <taxon>Fungi</taxon>
        <taxon>Dikarya</taxon>
        <taxon>Ascomycota</taxon>
        <taxon>Pezizomycotina</taxon>
        <taxon>Dothideomycetes</taxon>
        <taxon>Dothideomycetidae</taxon>
        <taxon>Mycosphaerellales</taxon>
        <taxon>Teratosphaeriaceae</taxon>
        <taxon>Friedmanniomyces</taxon>
    </lineage>
</organism>
<dbReference type="SUPFAM" id="SSF51735">
    <property type="entry name" value="NAD(P)-binding Rossmann-fold domains"/>
    <property type="match status" value="1"/>
</dbReference>
<dbReference type="GO" id="GO:0016491">
    <property type="term" value="F:oxidoreductase activity"/>
    <property type="evidence" value="ECO:0007669"/>
    <property type="project" value="UniProtKB-KW"/>
</dbReference>
<keyword evidence="1" id="KW-0560">Oxidoreductase</keyword>
<sequence>MGSATDSSAHSGVPRRMKALQYSKPEDFAVVEIDVPSVGEEDVLVKIEACGVCGTDLHYHKGEFMAKYPLIPGHEALTIASKPGPKLNLAKRLNLADSFVAISDTDAKGDMDALRQANPHGFDLVIEATGAPSVLEQSIFYVRKGGTLVVYGVYDDAAKIAWPPMRIWTYEITILSSFCSTLKFPVVMEYIRTKKLDVRGIVTKTYRIEEWAECLEALEKQQFVKAAIVFD</sequence>
<reference evidence="3 4" key="1">
    <citation type="submission" date="2017-03" db="EMBL/GenBank/DDBJ databases">
        <title>Genomes of endolithic fungi from Antarctica.</title>
        <authorList>
            <person name="Coleine C."/>
            <person name="Masonjones S."/>
            <person name="Stajich J.E."/>
        </authorList>
    </citation>
    <scope>NUCLEOTIDE SEQUENCE [LARGE SCALE GENOMIC DNA]</scope>
    <source>
        <strain evidence="3 4">CCFEE 5184</strain>
    </source>
</reference>
<gene>
    <name evidence="3" type="ORF">B0A55_02032</name>
</gene>
<keyword evidence="4" id="KW-1185">Reference proteome</keyword>
<dbReference type="STRING" id="329884.A0A4U0XZI7"/>
<dbReference type="AlphaFoldDB" id="A0A4U0XZI7"/>
<dbReference type="EMBL" id="NAJQ01000039">
    <property type="protein sequence ID" value="TKA82171.1"/>
    <property type="molecule type" value="Genomic_DNA"/>
</dbReference>
<dbReference type="InterPro" id="IPR036291">
    <property type="entry name" value="NAD(P)-bd_dom_sf"/>
</dbReference>
<evidence type="ECO:0000313" key="3">
    <source>
        <dbReference type="EMBL" id="TKA82171.1"/>
    </source>
</evidence>
<evidence type="ECO:0000256" key="1">
    <source>
        <dbReference type="ARBA" id="ARBA00023002"/>
    </source>
</evidence>
<proteinExistence type="predicted"/>
<dbReference type="Pfam" id="PF00107">
    <property type="entry name" value="ADH_zinc_N"/>
    <property type="match status" value="1"/>
</dbReference>
<dbReference type="PANTHER" id="PTHR43401">
    <property type="entry name" value="L-THREONINE 3-DEHYDROGENASE"/>
    <property type="match status" value="1"/>
</dbReference>
<dbReference type="Gene3D" id="3.90.180.10">
    <property type="entry name" value="Medium-chain alcohol dehydrogenases, catalytic domain"/>
    <property type="match status" value="2"/>
</dbReference>